<dbReference type="Proteomes" id="UP000268469">
    <property type="component" value="Unassembled WGS sequence"/>
</dbReference>
<dbReference type="EMBL" id="QNBE01000092">
    <property type="protein sequence ID" value="RKX69321.1"/>
    <property type="molecule type" value="Genomic_DNA"/>
</dbReference>
<dbReference type="CDD" id="cd02142">
    <property type="entry name" value="McbC_SagB-like_oxidoreductase"/>
    <property type="match status" value="1"/>
</dbReference>
<accession>A0A660SH44</accession>
<evidence type="ECO:0000259" key="1">
    <source>
        <dbReference type="Pfam" id="PF00881"/>
    </source>
</evidence>
<dbReference type="GO" id="GO:0016491">
    <property type="term" value="F:oxidoreductase activity"/>
    <property type="evidence" value="ECO:0007669"/>
    <property type="project" value="InterPro"/>
</dbReference>
<name>A0A660SH44_UNCW3</name>
<dbReference type="InterPro" id="IPR029479">
    <property type="entry name" value="Nitroreductase"/>
</dbReference>
<protein>
    <submittedName>
        <fullName evidence="2">Nitroreductase</fullName>
    </submittedName>
</protein>
<dbReference type="InterPro" id="IPR020051">
    <property type="entry name" value="SagB-type_dehydrogenase"/>
</dbReference>
<proteinExistence type="predicted"/>
<gene>
    <name evidence="2" type="ORF">DRP53_08580</name>
</gene>
<reference evidence="2 3" key="1">
    <citation type="submission" date="2018-06" db="EMBL/GenBank/DDBJ databases">
        <title>Extensive metabolic versatility and redundancy in microbially diverse, dynamic hydrothermal sediments.</title>
        <authorList>
            <person name="Dombrowski N."/>
            <person name="Teske A."/>
            <person name="Baker B.J."/>
        </authorList>
    </citation>
    <scope>NUCLEOTIDE SEQUENCE [LARGE SCALE GENOMIC DNA]</scope>
    <source>
        <strain evidence="2">B36_G15</strain>
    </source>
</reference>
<dbReference type="Pfam" id="PF00881">
    <property type="entry name" value="Nitroreductase"/>
    <property type="match status" value="1"/>
</dbReference>
<sequence>MVQLPEPKDITIPLSVCIRKRRSVRAFKDKELTWEQISNLLWAAQGITDKDYGFRAAPSAGATYPLYIYLVRKEGLYLYHPEDHSLEEISKKDLRRDVTTAALHQGFISQAPAVFVICARYERTTNRYGDRGIRYVHIEVGHAAQNLHLMAVGLGLGSVPVGAFYDAELKRVLKTDLTPLYIIPVGYPR</sequence>
<dbReference type="InterPro" id="IPR052544">
    <property type="entry name" value="Bacteriocin_Proc_Enz"/>
</dbReference>
<evidence type="ECO:0000313" key="3">
    <source>
        <dbReference type="Proteomes" id="UP000268469"/>
    </source>
</evidence>
<dbReference type="InterPro" id="IPR000415">
    <property type="entry name" value="Nitroreductase-like"/>
</dbReference>
<feature type="domain" description="Nitroreductase" evidence="1">
    <location>
        <begin position="18"/>
        <end position="187"/>
    </location>
</feature>
<dbReference type="SUPFAM" id="SSF55469">
    <property type="entry name" value="FMN-dependent nitroreductase-like"/>
    <property type="match status" value="1"/>
</dbReference>
<dbReference type="NCBIfam" id="TIGR03605">
    <property type="entry name" value="antibiot_sagB"/>
    <property type="match status" value="1"/>
</dbReference>
<evidence type="ECO:0000313" key="2">
    <source>
        <dbReference type="EMBL" id="RKX69321.1"/>
    </source>
</evidence>
<dbReference type="PANTHER" id="PTHR43745:SF2">
    <property type="entry name" value="NITROREDUCTASE MJ1384-RELATED"/>
    <property type="match status" value="1"/>
</dbReference>
<dbReference type="PANTHER" id="PTHR43745">
    <property type="entry name" value="NITROREDUCTASE MJ1384-RELATED"/>
    <property type="match status" value="1"/>
</dbReference>
<dbReference type="Gene3D" id="3.40.109.10">
    <property type="entry name" value="NADH Oxidase"/>
    <property type="match status" value="1"/>
</dbReference>
<organism evidence="2 3">
    <name type="scientific">candidate division WOR-3 bacterium</name>
    <dbReference type="NCBI Taxonomy" id="2052148"/>
    <lineage>
        <taxon>Bacteria</taxon>
        <taxon>Bacteria division WOR-3</taxon>
    </lineage>
</organism>
<comment type="caution">
    <text evidence="2">The sequence shown here is derived from an EMBL/GenBank/DDBJ whole genome shotgun (WGS) entry which is preliminary data.</text>
</comment>
<dbReference type="AlphaFoldDB" id="A0A660SH44"/>